<dbReference type="PANTHER" id="PTHR43048">
    <property type="entry name" value="METHYLMALONYL-COA EPIMERASE"/>
    <property type="match status" value="1"/>
</dbReference>
<evidence type="ECO:0000256" key="1">
    <source>
        <dbReference type="ARBA" id="ARBA00022723"/>
    </source>
</evidence>
<feature type="domain" description="VOC" evidence="2">
    <location>
        <begin position="6"/>
        <end position="134"/>
    </location>
</feature>
<proteinExistence type="predicted"/>
<dbReference type="GO" id="GO:0051213">
    <property type="term" value="F:dioxygenase activity"/>
    <property type="evidence" value="ECO:0007669"/>
    <property type="project" value="UniProtKB-KW"/>
</dbReference>
<dbReference type="Gene3D" id="3.10.180.10">
    <property type="entry name" value="2,3-Dihydroxybiphenyl 1,2-Dioxygenase, domain 1"/>
    <property type="match status" value="1"/>
</dbReference>
<name>A0A1M4W041_9CLOT</name>
<dbReference type="InterPro" id="IPR037523">
    <property type="entry name" value="VOC_core"/>
</dbReference>
<organism evidence="3 4">
    <name type="scientific">Lactonifactor longoviformis DSM 17459</name>
    <dbReference type="NCBI Taxonomy" id="1122155"/>
    <lineage>
        <taxon>Bacteria</taxon>
        <taxon>Bacillati</taxon>
        <taxon>Bacillota</taxon>
        <taxon>Clostridia</taxon>
        <taxon>Eubacteriales</taxon>
        <taxon>Clostridiaceae</taxon>
        <taxon>Lactonifactor</taxon>
    </lineage>
</organism>
<dbReference type="GO" id="GO:0046491">
    <property type="term" value="P:L-methylmalonyl-CoA metabolic process"/>
    <property type="evidence" value="ECO:0007669"/>
    <property type="project" value="TreeGrafter"/>
</dbReference>
<reference evidence="3 4" key="1">
    <citation type="submission" date="2016-11" db="EMBL/GenBank/DDBJ databases">
        <authorList>
            <person name="Jaros S."/>
            <person name="Januszkiewicz K."/>
            <person name="Wedrychowicz H."/>
        </authorList>
    </citation>
    <scope>NUCLEOTIDE SEQUENCE [LARGE SCALE GENOMIC DNA]</scope>
    <source>
        <strain evidence="3 4">DSM 17459</strain>
    </source>
</reference>
<evidence type="ECO:0000313" key="3">
    <source>
        <dbReference type="EMBL" id="SHE74557.1"/>
    </source>
</evidence>
<dbReference type="GO" id="GO:0046872">
    <property type="term" value="F:metal ion binding"/>
    <property type="evidence" value="ECO:0007669"/>
    <property type="project" value="UniProtKB-KW"/>
</dbReference>
<keyword evidence="1" id="KW-0479">Metal-binding</keyword>
<evidence type="ECO:0000259" key="2">
    <source>
        <dbReference type="PROSITE" id="PS51819"/>
    </source>
</evidence>
<keyword evidence="3" id="KW-0560">Oxidoreductase</keyword>
<dbReference type="OrthoDB" id="371072at2"/>
<dbReference type="GO" id="GO:0004493">
    <property type="term" value="F:methylmalonyl-CoA epimerase activity"/>
    <property type="evidence" value="ECO:0007669"/>
    <property type="project" value="TreeGrafter"/>
</dbReference>
<evidence type="ECO:0000313" key="4">
    <source>
        <dbReference type="Proteomes" id="UP000184245"/>
    </source>
</evidence>
<keyword evidence="3" id="KW-0223">Dioxygenase</keyword>
<protein>
    <submittedName>
        <fullName evidence="3">Glyoxalase/Bleomycin resistance protein/Dioxygenase superfamily protein</fullName>
    </submittedName>
</protein>
<dbReference type="PANTHER" id="PTHR43048:SF3">
    <property type="entry name" value="METHYLMALONYL-COA EPIMERASE, MITOCHONDRIAL"/>
    <property type="match status" value="1"/>
</dbReference>
<dbReference type="STRING" id="1122155.SAMN02745158_01417"/>
<dbReference type="InterPro" id="IPR029068">
    <property type="entry name" value="Glyas_Bleomycin-R_OHBP_Dase"/>
</dbReference>
<dbReference type="RefSeq" id="WP_072850329.1">
    <property type="nucleotide sequence ID" value="NZ_FQVI01000005.1"/>
</dbReference>
<dbReference type="SUPFAM" id="SSF54593">
    <property type="entry name" value="Glyoxalase/Bleomycin resistance protein/Dihydroxybiphenyl dioxygenase"/>
    <property type="match status" value="1"/>
</dbReference>
<dbReference type="Proteomes" id="UP000184245">
    <property type="component" value="Unassembled WGS sequence"/>
</dbReference>
<keyword evidence="4" id="KW-1185">Reference proteome</keyword>
<sequence>MVKSKRLQHIGILVPDAEAAAEWYIEKSDFEKKAEFTAQGSRVIFVYSRDTKVMCELIQRPAGSDEAADVETHGGRIDHIAYEAEDLEKEFAHAKEAGMDIIEGIVEVPEFWENGFQYFLVYGAGGEKVEYCKVL</sequence>
<gene>
    <name evidence="3" type="ORF">SAMN02745158_01417</name>
</gene>
<dbReference type="PROSITE" id="PS51819">
    <property type="entry name" value="VOC"/>
    <property type="match status" value="1"/>
</dbReference>
<accession>A0A1M4W041</accession>
<dbReference type="AlphaFoldDB" id="A0A1M4W041"/>
<dbReference type="InterPro" id="IPR051785">
    <property type="entry name" value="MMCE/EMCE_epimerase"/>
</dbReference>
<dbReference type="Pfam" id="PF13669">
    <property type="entry name" value="Glyoxalase_4"/>
    <property type="match status" value="1"/>
</dbReference>
<dbReference type="EMBL" id="FQVI01000005">
    <property type="protein sequence ID" value="SHE74557.1"/>
    <property type="molecule type" value="Genomic_DNA"/>
</dbReference>